<proteinExistence type="inferred from homology"/>
<evidence type="ECO:0000256" key="6">
    <source>
        <dbReference type="SAM" id="Coils"/>
    </source>
</evidence>
<dbReference type="InterPro" id="IPR000064">
    <property type="entry name" value="NLP_P60_dom"/>
</dbReference>
<evidence type="ECO:0000313" key="9">
    <source>
        <dbReference type="EMBL" id="CUN30547.1"/>
    </source>
</evidence>
<evidence type="ECO:0000256" key="5">
    <source>
        <dbReference type="ARBA" id="ARBA00022807"/>
    </source>
</evidence>
<reference evidence="9 12" key="1">
    <citation type="submission" date="2015-09" db="EMBL/GenBank/DDBJ databases">
        <authorList>
            <consortium name="Pathogen Informatics"/>
        </authorList>
    </citation>
    <scope>NUCLEOTIDE SEQUENCE [LARGE SCALE GENOMIC DNA]</scope>
    <source>
        <strain evidence="9 12">2789STDY5834960</strain>
    </source>
</reference>
<evidence type="ECO:0000313" key="11">
    <source>
        <dbReference type="EMBL" id="RHN11210.1"/>
    </source>
</evidence>
<dbReference type="PaxDb" id="166486-ERS852572_03514"/>
<dbReference type="EC" id="3.4.-.-" evidence="9"/>
<dbReference type="Proteomes" id="UP000479531">
    <property type="component" value="Unassembled WGS sequence"/>
</dbReference>
<evidence type="ECO:0000313" key="14">
    <source>
        <dbReference type="Proteomes" id="UP000479531"/>
    </source>
</evidence>
<keyword evidence="3" id="KW-0732">Signal</keyword>
<evidence type="ECO:0000256" key="7">
    <source>
        <dbReference type="SAM" id="MobiDB-lite"/>
    </source>
</evidence>
<evidence type="ECO:0000256" key="2">
    <source>
        <dbReference type="ARBA" id="ARBA00022670"/>
    </source>
</evidence>
<feature type="coiled-coil region" evidence="6">
    <location>
        <begin position="38"/>
        <end position="121"/>
    </location>
</feature>
<dbReference type="GO" id="GO:0006508">
    <property type="term" value="P:proteolysis"/>
    <property type="evidence" value="ECO:0007669"/>
    <property type="project" value="UniProtKB-KW"/>
</dbReference>
<evidence type="ECO:0000313" key="10">
    <source>
        <dbReference type="EMBL" id="MVQ46713.1"/>
    </source>
</evidence>
<feature type="compositionally biased region" description="Basic and acidic residues" evidence="7">
    <location>
        <begin position="250"/>
        <end position="264"/>
    </location>
</feature>
<comment type="similarity">
    <text evidence="1">Belongs to the peptidase C40 family.</text>
</comment>
<feature type="region of interest" description="Disordered" evidence="7">
    <location>
        <begin position="247"/>
        <end position="324"/>
    </location>
</feature>
<evidence type="ECO:0000256" key="1">
    <source>
        <dbReference type="ARBA" id="ARBA00007074"/>
    </source>
</evidence>
<evidence type="ECO:0000256" key="3">
    <source>
        <dbReference type="ARBA" id="ARBA00022729"/>
    </source>
</evidence>
<keyword evidence="5" id="KW-0788">Thiol protease</keyword>
<dbReference type="Gene3D" id="6.10.250.3150">
    <property type="match status" value="1"/>
</dbReference>
<dbReference type="STRING" id="166486.ERS852572_03514"/>
<organism evidence="9 12">
    <name type="scientific">Roseburia intestinalis</name>
    <dbReference type="NCBI Taxonomy" id="166486"/>
    <lineage>
        <taxon>Bacteria</taxon>
        <taxon>Bacillati</taxon>
        <taxon>Bacillota</taxon>
        <taxon>Clostridia</taxon>
        <taxon>Lachnospirales</taxon>
        <taxon>Lachnospiraceae</taxon>
        <taxon>Roseburia</taxon>
    </lineage>
</organism>
<gene>
    <name evidence="9" type="primary">cwlO</name>
    <name evidence="11" type="ORF">DWZ31_03960</name>
    <name evidence="9" type="ORF">ERS852572_03514</name>
    <name evidence="10" type="ORF">GCK47_13635</name>
</gene>
<sequence length="443" mass="48424">MKWEKALKYTRKHKRMIAVMMAGVIGFACFYSADASVIKDAKKKKNEAQQNLDNINQQINNIQSEQSKVKSQMAAYDEQLMSLLTDMELLKTDIDNKEGEIDQAKTDLAAAQEKEQQQYADMKKRIQYMYENGDDTFLDALVESEDISDLLNRVEYVSEVYSYDRELLVAYQETVQQVADLESQLEQELADMEELKQSYDQQEASLNQVINEKKAQIADFDSQLSNAKTLASQYASTIRKQNEVIAQEQARQEKARKEAEEKAKKAAKAGTKTSNSATTASTDSGTTTDSTGGSSSSNNTASTDDSDNSSSGSSSTGLTNNGLNPSYSTGVSGSSVVSYATNFVGNPYVFGGNSLTEGTDCSGFVSLVYSHFGVSLPRSSYALQSSGQAVSYENAQPGDIICYPGHVAIYMGGGRIVHASTPSSGICYGNATYRTITMVRRVL</sequence>
<evidence type="ECO:0000256" key="4">
    <source>
        <dbReference type="ARBA" id="ARBA00022801"/>
    </source>
</evidence>
<dbReference type="InterPro" id="IPR051202">
    <property type="entry name" value="Peptidase_C40"/>
</dbReference>
<reference evidence="11 13" key="2">
    <citation type="submission" date="2018-08" db="EMBL/GenBank/DDBJ databases">
        <title>A genome reference for cultivated species of the human gut microbiota.</title>
        <authorList>
            <person name="Zou Y."/>
            <person name="Xue W."/>
            <person name="Luo G."/>
        </authorList>
    </citation>
    <scope>NUCLEOTIDE SEQUENCE [LARGE SCALE GENOMIC DNA]</scope>
    <source>
        <strain evidence="11 13">AF31-21AC</strain>
    </source>
</reference>
<feature type="compositionally biased region" description="Low complexity" evidence="7">
    <location>
        <begin position="268"/>
        <end position="324"/>
    </location>
</feature>
<keyword evidence="6" id="KW-0175">Coiled coil</keyword>
<dbReference type="Proteomes" id="UP000095350">
    <property type="component" value="Unassembled WGS sequence"/>
</dbReference>
<dbReference type="Pfam" id="PF24568">
    <property type="entry name" value="CC_PcsB"/>
    <property type="match status" value="1"/>
</dbReference>
<dbReference type="AlphaFoldDB" id="A0A173VWM0"/>
<feature type="coiled-coil region" evidence="6">
    <location>
        <begin position="168"/>
        <end position="212"/>
    </location>
</feature>
<dbReference type="InterPro" id="IPR038765">
    <property type="entry name" value="Papain-like_cys_pep_sf"/>
</dbReference>
<dbReference type="PROSITE" id="PS51257">
    <property type="entry name" value="PROKAR_LIPOPROTEIN"/>
    <property type="match status" value="1"/>
</dbReference>
<dbReference type="SUPFAM" id="SSF54001">
    <property type="entry name" value="Cysteine proteinases"/>
    <property type="match status" value="1"/>
</dbReference>
<dbReference type="RefSeq" id="WP_015522219.1">
    <property type="nucleotide sequence ID" value="NZ_CABIYH010000039.1"/>
</dbReference>
<evidence type="ECO:0000313" key="13">
    <source>
        <dbReference type="Proteomes" id="UP000283586"/>
    </source>
</evidence>
<dbReference type="EMBL" id="QRQN01000003">
    <property type="protein sequence ID" value="RHN11210.1"/>
    <property type="molecule type" value="Genomic_DNA"/>
</dbReference>
<evidence type="ECO:0000313" key="12">
    <source>
        <dbReference type="Proteomes" id="UP000095350"/>
    </source>
</evidence>
<dbReference type="PANTHER" id="PTHR47053">
    <property type="entry name" value="MUREIN DD-ENDOPEPTIDASE MEPH-RELATED"/>
    <property type="match status" value="1"/>
</dbReference>
<reference evidence="10 14" key="3">
    <citation type="submission" date="2019-10" db="EMBL/GenBank/DDBJ databases">
        <title>Roseburia spp. ameliorate alcoholic fatty liver via restoration of gut barrier function.</title>
        <authorList>
            <person name="Seo B."/>
            <person name="Ko G."/>
        </authorList>
    </citation>
    <scope>NUCLEOTIDE SEQUENCE [LARGE SCALE GENOMIC DNA]</scope>
    <source>
        <strain evidence="10 14">SNUG30017</strain>
    </source>
</reference>
<dbReference type="Proteomes" id="UP000283586">
    <property type="component" value="Unassembled WGS sequence"/>
</dbReference>
<protein>
    <submittedName>
        <fullName evidence="10">Hydrolase</fullName>
    </submittedName>
    <submittedName>
        <fullName evidence="9">Peptidoglycan DL-endopeptidase CwlO</fullName>
        <ecNumber evidence="9">3.4.-.-</ecNumber>
    </submittedName>
</protein>
<dbReference type="GO" id="GO:0008234">
    <property type="term" value="F:cysteine-type peptidase activity"/>
    <property type="evidence" value="ECO:0007669"/>
    <property type="project" value="UniProtKB-KW"/>
</dbReference>
<dbReference type="EMBL" id="WGGT01000018">
    <property type="protein sequence ID" value="MVQ46713.1"/>
    <property type="molecule type" value="Genomic_DNA"/>
</dbReference>
<dbReference type="InterPro" id="IPR057309">
    <property type="entry name" value="PcsB_CC"/>
</dbReference>
<name>A0A173VWM0_9FIRM</name>
<dbReference type="EMBL" id="CYXZ01000039">
    <property type="protein sequence ID" value="CUN30547.1"/>
    <property type="molecule type" value="Genomic_DNA"/>
</dbReference>
<dbReference type="OrthoDB" id="9808890at2"/>
<dbReference type="PANTHER" id="PTHR47053:SF1">
    <property type="entry name" value="MUREIN DD-ENDOPEPTIDASE MEPH-RELATED"/>
    <property type="match status" value="1"/>
</dbReference>
<evidence type="ECO:0000259" key="8">
    <source>
        <dbReference type="PROSITE" id="PS51935"/>
    </source>
</evidence>
<keyword evidence="4 9" id="KW-0378">Hydrolase</keyword>
<feature type="domain" description="NlpC/P60" evidence="8">
    <location>
        <begin position="330"/>
        <end position="443"/>
    </location>
</feature>
<accession>A0A173VWM0</accession>
<dbReference type="Gene3D" id="3.90.1720.10">
    <property type="entry name" value="endopeptidase domain like (from Nostoc punctiforme)"/>
    <property type="match status" value="1"/>
</dbReference>
<keyword evidence="2" id="KW-0645">Protease</keyword>
<dbReference type="PROSITE" id="PS51935">
    <property type="entry name" value="NLPC_P60"/>
    <property type="match status" value="1"/>
</dbReference>
<dbReference type="Pfam" id="PF00877">
    <property type="entry name" value="NLPC_P60"/>
    <property type="match status" value="1"/>
</dbReference>